<evidence type="ECO:0000256" key="1">
    <source>
        <dbReference type="ARBA" id="ARBA00023015"/>
    </source>
</evidence>
<dbReference type="PANTHER" id="PTHR10270">
    <property type="entry name" value="SOX TRANSCRIPTION FACTOR"/>
    <property type="match status" value="1"/>
</dbReference>
<dbReference type="PANTHER" id="PTHR10270:SF161">
    <property type="entry name" value="SEX-DETERMINING REGION Y PROTEIN"/>
    <property type="match status" value="1"/>
</dbReference>
<keyword evidence="2 4" id="KW-0238">DNA-binding</keyword>
<evidence type="ECO:0000313" key="6">
    <source>
        <dbReference type="EMBL" id="CRK15090.1"/>
    </source>
</evidence>
<dbReference type="InterPro" id="IPR036910">
    <property type="entry name" value="HMG_box_dom_sf"/>
</dbReference>
<sequence length="192" mass="21589">MGEMQRQAAFVITFEAAKRATDELSERSGLPAVLIMDQDNCQWIIAASMAAVVQHPHVDNAPVVEHDPPVTSLEQPIHLDFPSTTKGQKQQEHIPRPPNSWILYRQAHSRRIHEESPGMSAGEISKEIAAMWRNESTDVKDHYKTLAAAEAQKHKERYPDYKFRATKRGGKGPAKRELLSFIASAAMEARHC</sequence>
<evidence type="ECO:0000256" key="3">
    <source>
        <dbReference type="ARBA" id="ARBA00023163"/>
    </source>
</evidence>
<dbReference type="GO" id="GO:0030154">
    <property type="term" value="P:cell differentiation"/>
    <property type="evidence" value="ECO:0007669"/>
    <property type="project" value="TreeGrafter"/>
</dbReference>
<gene>
    <name evidence="6" type="ORF">BN1723_010518</name>
</gene>
<keyword evidence="3" id="KW-0804">Transcription</keyword>
<evidence type="ECO:0000259" key="5">
    <source>
        <dbReference type="PROSITE" id="PS50118"/>
    </source>
</evidence>
<protein>
    <recommendedName>
        <fullName evidence="5">HMG box domain-containing protein</fullName>
    </recommendedName>
</protein>
<dbReference type="FunFam" id="1.10.30.10:FF:000041">
    <property type="entry name" value="HMG box family protein"/>
    <property type="match status" value="1"/>
</dbReference>
<dbReference type="Proteomes" id="UP000045706">
    <property type="component" value="Unassembled WGS sequence"/>
</dbReference>
<dbReference type="InterPro" id="IPR009071">
    <property type="entry name" value="HMG_box_dom"/>
</dbReference>
<evidence type="ECO:0000313" key="7">
    <source>
        <dbReference type="Proteomes" id="UP000045706"/>
    </source>
</evidence>
<dbReference type="GO" id="GO:0001228">
    <property type="term" value="F:DNA-binding transcription activator activity, RNA polymerase II-specific"/>
    <property type="evidence" value="ECO:0007669"/>
    <property type="project" value="TreeGrafter"/>
</dbReference>
<proteinExistence type="predicted"/>
<dbReference type="SMART" id="SM00398">
    <property type="entry name" value="HMG"/>
    <property type="match status" value="1"/>
</dbReference>
<dbReference type="EMBL" id="CVQI01005558">
    <property type="protein sequence ID" value="CRK15090.1"/>
    <property type="molecule type" value="Genomic_DNA"/>
</dbReference>
<reference evidence="7" key="1">
    <citation type="submission" date="2015-05" db="EMBL/GenBank/DDBJ databases">
        <authorList>
            <person name="Fogelqvist Johan"/>
        </authorList>
    </citation>
    <scope>NUCLEOTIDE SEQUENCE [LARGE SCALE GENOMIC DNA]</scope>
</reference>
<dbReference type="SUPFAM" id="SSF47095">
    <property type="entry name" value="HMG-box"/>
    <property type="match status" value="1"/>
</dbReference>
<dbReference type="PROSITE" id="PS50118">
    <property type="entry name" value="HMG_BOX_2"/>
    <property type="match status" value="1"/>
</dbReference>
<dbReference type="Pfam" id="PF00505">
    <property type="entry name" value="HMG_box"/>
    <property type="match status" value="1"/>
</dbReference>
<dbReference type="CDD" id="cd01389">
    <property type="entry name" value="HMG-box_ROX1-like"/>
    <property type="match status" value="1"/>
</dbReference>
<name>A0A0G4L080_VERLO</name>
<feature type="DNA-binding region" description="HMG box" evidence="4">
    <location>
        <begin position="94"/>
        <end position="162"/>
    </location>
</feature>
<feature type="domain" description="HMG box" evidence="5">
    <location>
        <begin position="94"/>
        <end position="162"/>
    </location>
</feature>
<evidence type="ECO:0000256" key="4">
    <source>
        <dbReference type="PROSITE-ProRule" id="PRU00267"/>
    </source>
</evidence>
<evidence type="ECO:0000256" key="2">
    <source>
        <dbReference type="ARBA" id="ARBA00023125"/>
    </source>
</evidence>
<dbReference type="GO" id="GO:0000978">
    <property type="term" value="F:RNA polymerase II cis-regulatory region sequence-specific DNA binding"/>
    <property type="evidence" value="ECO:0007669"/>
    <property type="project" value="TreeGrafter"/>
</dbReference>
<accession>A0A0G4L080</accession>
<dbReference type="AlphaFoldDB" id="A0A0G4L080"/>
<dbReference type="Gene3D" id="1.10.30.10">
    <property type="entry name" value="High mobility group box domain"/>
    <property type="match status" value="1"/>
</dbReference>
<dbReference type="GO" id="GO:0005634">
    <property type="term" value="C:nucleus"/>
    <property type="evidence" value="ECO:0007669"/>
    <property type="project" value="UniProtKB-UniRule"/>
</dbReference>
<keyword evidence="1" id="KW-0805">Transcription regulation</keyword>
<keyword evidence="4" id="KW-0539">Nucleus</keyword>
<organism evidence="6 7">
    <name type="scientific">Verticillium longisporum</name>
    <name type="common">Verticillium dahliae var. longisporum</name>
    <dbReference type="NCBI Taxonomy" id="100787"/>
    <lineage>
        <taxon>Eukaryota</taxon>
        <taxon>Fungi</taxon>
        <taxon>Dikarya</taxon>
        <taxon>Ascomycota</taxon>
        <taxon>Pezizomycotina</taxon>
        <taxon>Sordariomycetes</taxon>
        <taxon>Hypocreomycetidae</taxon>
        <taxon>Glomerellales</taxon>
        <taxon>Plectosphaerellaceae</taxon>
        <taxon>Verticillium</taxon>
    </lineage>
</organism>
<dbReference type="InterPro" id="IPR050140">
    <property type="entry name" value="SRY-related_HMG-box_TF-like"/>
</dbReference>